<evidence type="ECO:0000256" key="10">
    <source>
        <dbReference type="ARBA" id="ARBA00039401"/>
    </source>
</evidence>
<dbReference type="Pfam" id="PF02518">
    <property type="entry name" value="HATPase_c"/>
    <property type="match status" value="1"/>
</dbReference>
<evidence type="ECO:0000256" key="7">
    <source>
        <dbReference type="ARBA" id="ARBA00022777"/>
    </source>
</evidence>
<dbReference type="GO" id="GO:0000155">
    <property type="term" value="F:phosphorelay sensor kinase activity"/>
    <property type="evidence" value="ECO:0007669"/>
    <property type="project" value="InterPro"/>
</dbReference>
<keyword evidence="4" id="KW-0597">Phosphoprotein</keyword>
<dbReference type="SUPFAM" id="SSF55874">
    <property type="entry name" value="ATPase domain of HSP90 chaperone/DNA topoisomerase II/histidine kinase"/>
    <property type="match status" value="1"/>
</dbReference>
<dbReference type="GO" id="GO:0000156">
    <property type="term" value="F:phosphorelay response regulator activity"/>
    <property type="evidence" value="ECO:0007669"/>
    <property type="project" value="TreeGrafter"/>
</dbReference>
<dbReference type="Gene3D" id="1.10.287.130">
    <property type="match status" value="1"/>
</dbReference>
<keyword evidence="9" id="KW-0902">Two-component regulatory system</keyword>
<dbReference type="CDD" id="cd00075">
    <property type="entry name" value="HATPase"/>
    <property type="match status" value="1"/>
</dbReference>
<dbReference type="Proteomes" id="UP000316988">
    <property type="component" value="Unassembled WGS sequence"/>
</dbReference>
<evidence type="ECO:0000256" key="1">
    <source>
        <dbReference type="ARBA" id="ARBA00000085"/>
    </source>
</evidence>
<evidence type="ECO:0000313" key="14">
    <source>
        <dbReference type="Proteomes" id="UP000316988"/>
    </source>
</evidence>
<keyword evidence="11" id="KW-0812">Transmembrane</keyword>
<keyword evidence="8" id="KW-0067">ATP-binding</keyword>
<evidence type="ECO:0000256" key="4">
    <source>
        <dbReference type="ARBA" id="ARBA00022553"/>
    </source>
</evidence>
<evidence type="ECO:0000256" key="8">
    <source>
        <dbReference type="ARBA" id="ARBA00022840"/>
    </source>
</evidence>
<reference evidence="13 14" key="1">
    <citation type="submission" date="2019-07" db="EMBL/GenBank/DDBJ databases">
        <authorList>
            <person name="Zhao L.H."/>
        </authorList>
    </citation>
    <scope>NUCLEOTIDE SEQUENCE [LARGE SCALE GENOMIC DNA]</scope>
    <source>
        <strain evidence="13 14">Co35</strain>
    </source>
</reference>
<evidence type="ECO:0000313" key="13">
    <source>
        <dbReference type="EMBL" id="TSD62332.1"/>
    </source>
</evidence>
<dbReference type="InterPro" id="IPR050351">
    <property type="entry name" value="BphY/WalK/GraS-like"/>
</dbReference>
<dbReference type="InterPro" id="IPR005467">
    <property type="entry name" value="His_kinase_dom"/>
</dbReference>
<evidence type="ECO:0000256" key="2">
    <source>
        <dbReference type="ARBA" id="ARBA00004236"/>
    </source>
</evidence>
<dbReference type="InterPro" id="IPR013656">
    <property type="entry name" value="PAS_4"/>
</dbReference>
<keyword evidence="5" id="KW-0808">Transferase</keyword>
<dbReference type="Pfam" id="PF00512">
    <property type="entry name" value="HisKA"/>
    <property type="match status" value="1"/>
</dbReference>
<dbReference type="PANTHER" id="PTHR42878:SF7">
    <property type="entry name" value="SENSOR HISTIDINE KINASE GLRK"/>
    <property type="match status" value="1"/>
</dbReference>
<dbReference type="GO" id="GO:0007234">
    <property type="term" value="P:osmosensory signaling via phosphorelay pathway"/>
    <property type="evidence" value="ECO:0007669"/>
    <property type="project" value="TreeGrafter"/>
</dbReference>
<dbReference type="RefSeq" id="WP_143913766.1">
    <property type="nucleotide sequence ID" value="NZ_VLNT01000009.1"/>
</dbReference>
<proteinExistence type="predicted"/>
<feature type="transmembrane region" description="Helical" evidence="11">
    <location>
        <begin position="78"/>
        <end position="98"/>
    </location>
</feature>
<protein>
    <recommendedName>
        <fullName evidence="10">Sensor-like histidine kinase SenX3</fullName>
        <ecNumber evidence="3">2.7.13.3</ecNumber>
    </recommendedName>
</protein>
<dbReference type="EMBL" id="VLNT01000009">
    <property type="protein sequence ID" value="TSD62332.1"/>
    <property type="molecule type" value="Genomic_DNA"/>
</dbReference>
<comment type="caution">
    <text evidence="13">The sequence shown here is derived from an EMBL/GenBank/DDBJ whole genome shotgun (WGS) entry which is preliminary data.</text>
</comment>
<keyword evidence="11" id="KW-0472">Membrane</keyword>
<evidence type="ECO:0000259" key="12">
    <source>
        <dbReference type="PROSITE" id="PS50109"/>
    </source>
</evidence>
<keyword evidence="11" id="KW-1133">Transmembrane helix</keyword>
<sequence>MANVNTAPSWHAPHAGFIRVLVGLFTVAALVVIAMTLAYPGPDPHTIVLVSAGISLVALNIVAFTLPWGRLPRRHTFWLALAQLVITILLAGTLYQTNNAIPLLALIPVLWIAFQLDWPHTIAIIVALGLGCIAFWLIVEPMPSRPRVIVAISVFYFVVASLAILTQANADALRRSRAIAEEAWRSQQDALASAESNAAVMRAIAHGVDAAVFFASQDRSSTFANQRAQELGRRMGVSAQDPTWAGHEVYGPDRVTPIPPEDQLLPRALQGEYATESLQWVGEPGAQHAVSVSSLPAVTEAGEQVGAVIVAHDITNLVEALHAAESFSATVAHELRTPLTSIVGYLDLLETDDLDETGREFLRRAQQGVTSLSAKLRELLEPFEVAGASPTFSFIDVVDLLRRRVNHWRESAGTRGIVIEGPDGSSRLQVPLDRELAERMVDAVLSNAVKFSASGGRIEVAVDTHENSARITVTDHGLGMTREETRHAFERFYRAPTAIRRALPGFGLGLATALSIAQAHGGTIRLESAAGAGTTAIVEISLTQVGVAARGSS</sequence>
<evidence type="ECO:0000256" key="11">
    <source>
        <dbReference type="SAM" id="Phobius"/>
    </source>
</evidence>
<feature type="domain" description="Histidine kinase" evidence="12">
    <location>
        <begin position="330"/>
        <end position="544"/>
    </location>
</feature>
<organism evidence="13 14">
    <name type="scientific">Aeromicrobium piscarium</name>
    <dbReference type="NCBI Taxonomy" id="2590901"/>
    <lineage>
        <taxon>Bacteria</taxon>
        <taxon>Bacillati</taxon>
        <taxon>Actinomycetota</taxon>
        <taxon>Actinomycetes</taxon>
        <taxon>Propionibacteriales</taxon>
        <taxon>Nocardioidaceae</taxon>
        <taxon>Aeromicrobium</taxon>
    </lineage>
</organism>
<dbReference type="SMART" id="SM00387">
    <property type="entry name" value="HATPase_c"/>
    <property type="match status" value="1"/>
</dbReference>
<feature type="transmembrane region" description="Helical" evidence="11">
    <location>
        <begin position="148"/>
        <end position="168"/>
    </location>
</feature>
<dbReference type="InterPro" id="IPR004358">
    <property type="entry name" value="Sig_transdc_His_kin-like_C"/>
</dbReference>
<dbReference type="Gene3D" id="3.30.450.20">
    <property type="entry name" value="PAS domain"/>
    <property type="match status" value="1"/>
</dbReference>
<feature type="transmembrane region" description="Helical" evidence="11">
    <location>
        <begin position="20"/>
        <end position="39"/>
    </location>
</feature>
<comment type="catalytic activity">
    <reaction evidence="1">
        <text>ATP + protein L-histidine = ADP + protein N-phospho-L-histidine.</text>
        <dbReference type="EC" id="2.7.13.3"/>
    </reaction>
</comment>
<dbReference type="InterPro" id="IPR003594">
    <property type="entry name" value="HATPase_dom"/>
</dbReference>
<name>A0A554S7K3_9ACTN</name>
<evidence type="ECO:0000256" key="9">
    <source>
        <dbReference type="ARBA" id="ARBA00023012"/>
    </source>
</evidence>
<gene>
    <name evidence="13" type="ORF">FNM00_11895</name>
</gene>
<keyword evidence="6" id="KW-0547">Nucleotide-binding</keyword>
<dbReference type="GO" id="GO:0030295">
    <property type="term" value="F:protein kinase activator activity"/>
    <property type="evidence" value="ECO:0007669"/>
    <property type="project" value="TreeGrafter"/>
</dbReference>
<accession>A0A554S7K3</accession>
<dbReference type="Gene3D" id="3.30.565.10">
    <property type="entry name" value="Histidine kinase-like ATPase, C-terminal domain"/>
    <property type="match status" value="1"/>
</dbReference>
<dbReference type="Pfam" id="PF08448">
    <property type="entry name" value="PAS_4"/>
    <property type="match status" value="1"/>
</dbReference>
<dbReference type="InterPro" id="IPR003661">
    <property type="entry name" value="HisK_dim/P_dom"/>
</dbReference>
<evidence type="ECO:0000256" key="5">
    <source>
        <dbReference type="ARBA" id="ARBA00022679"/>
    </source>
</evidence>
<dbReference type="OrthoDB" id="9786919at2"/>
<feature type="transmembrane region" description="Helical" evidence="11">
    <location>
        <begin position="45"/>
        <end position="66"/>
    </location>
</feature>
<comment type="subcellular location">
    <subcellularLocation>
        <location evidence="2">Cell membrane</location>
    </subcellularLocation>
</comment>
<keyword evidence="14" id="KW-1185">Reference proteome</keyword>
<dbReference type="AlphaFoldDB" id="A0A554S7K3"/>
<dbReference type="InterPro" id="IPR036097">
    <property type="entry name" value="HisK_dim/P_sf"/>
</dbReference>
<evidence type="ECO:0000256" key="6">
    <source>
        <dbReference type="ARBA" id="ARBA00022741"/>
    </source>
</evidence>
<dbReference type="PRINTS" id="PR00344">
    <property type="entry name" value="BCTRLSENSOR"/>
</dbReference>
<dbReference type="SMART" id="SM00388">
    <property type="entry name" value="HisKA"/>
    <property type="match status" value="1"/>
</dbReference>
<dbReference type="EC" id="2.7.13.3" evidence="3"/>
<dbReference type="CDD" id="cd00082">
    <property type="entry name" value="HisKA"/>
    <property type="match status" value="1"/>
</dbReference>
<dbReference type="GO" id="GO:0005886">
    <property type="term" value="C:plasma membrane"/>
    <property type="evidence" value="ECO:0007669"/>
    <property type="project" value="UniProtKB-SubCell"/>
</dbReference>
<feature type="transmembrane region" description="Helical" evidence="11">
    <location>
        <begin position="118"/>
        <end position="139"/>
    </location>
</feature>
<keyword evidence="7" id="KW-0418">Kinase</keyword>
<evidence type="ECO:0000256" key="3">
    <source>
        <dbReference type="ARBA" id="ARBA00012438"/>
    </source>
</evidence>
<dbReference type="PANTHER" id="PTHR42878">
    <property type="entry name" value="TWO-COMPONENT HISTIDINE KINASE"/>
    <property type="match status" value="1"/>
</dbReference>
<dbReference type="InterPro" id="IPR036890">
    <property type="entry name" value="HATPase_C_sf"/>
</dbReference>
<dbReference type="PROSITE" id="PS50109">
    <property type="entry name" value="HIS_KIN"/>
    <property type="match status" value="1"/>
</dbReference>
<dbReference type="GO" id="GO:0005524">
    <property type="term" value="F:ATP binding"/>
    <property type="evidence" value="ECO:0007669"/>
    <property type="project" value="UniProtKB-KW"/>
</dbReference>
<dbReference type="SUPFAM" id="SSF47384">
    <property type="entry name" value="Homodimeric domain of signal transducing histidine kinase"/>
    <property type="match status" value="1"/>
</dbReference>